<dbReference type="PANTHER" id="PTHR22706:SF1">
    <property type="entry name" value="ASSEMBLY FACTOR FOR SPINDLE MICROTUBULES"/>
    <property type="match status" value="1"/>
</dbReference>
<feature type="domain" description="Calponin-homology (CH)" evidence="14">
    <location>
        <begin position="981"/>
        <end position="1112"/>
    </location>
</feature>
<accession>A0AAE1L7T4</accession>
<evidence type="ECO:0000313" key="16">
    <source>
        <dbReference type="Proteomes" id="UP001219518"/>
    </source>
</evidence>
<evidence type="ECO:0000256" key="12">
    <source>
        <dbReference type="SAM" id="Coils"/>
    </source>
</evidence>
<keyword evidence="5" id="KW-0132">Cell division</keyword>
<reference evidence="15" key="1">
    <citation type="submission" date="2021-07" db="EMBL/GenBank/DDBJ databases">
        <authorList>
            <person name="Catto M.A."/>
            <person name="Jacobson A."/>
            <person name="Kennedy G."/>
            <person name="Labadie P."/>
            <person name="Hunt B.G."/>
            <person name="Srinivasan R."/>
        </authorList>
    </citation>
    <scope>NUCLEOTIDE SEQUENCE</scope>
    <source>
        <strain evidence="15">PL_HMW_Pooled</strain>
        <tissue evidence="15">Head</tissue>
    </source>
</reference>
<evidence type="ECO:0000259" key="14">
    <source>
        <dbReference type="PROSITE" id="PS50021"/>
    </source>
</evidence>
<name>A0AAE1L7T4_9NEOP</name>
<evidence type="ECO:0000256" key="2">
    <source>
        <dbReference type="ARBA" id="ARBA00004496"/>
    </source>
</evidence>
<comment type="caution">
    <text evidence="15">The sequence shown here is derived from an EMBL/GenBank/DDBJ whole genome shotgun (WGS) entry which is preliminary data.</text>
</comment>
<evidence type="ECO:0000256" key="6">
    <source>
        <dbReference type="ARBA" id="ARBA00022737"/>
    </source>
</evidence>
<dbReference type="Gene3D" id="1.20.5.190">
    <property type="match status" value="6"/>
</dbReference>
<protein>
    <submittedName>
        <fullName evidence="15">Protein abnormal spindle</fullName>
    </submittedName>
</protein>
<dbReference type="EMBL" id="JAHWGI010000083">
    <property type="protein sequence ID" value="KAK3908959.1"/>
    <property type="molecule type" value="Genomic_DNA"/>
</dbReference>
<dbReference type="InterPro" id="IPR000048">
    <property type="entry name" value="IQ_motif_EF-hand-BS"/>
</dbReference>
<feature type="region of interest" description="Disordered" evidence="13">
    <location>
        <begin position="628"/>
        <end position="665"/>
    </location>
</feature>
<evidence type="ECO:0000256" key="5">
    <source>
        <dbReference type="ARBA" id="ARBA00022618"/>
    </source>
</evidence>
<evidence type="ECO:0000256" key="9">
    <source>
        <dbReference type="ARBA" id="ARBA00023054"/>
    </source>
</evidence>
<dbReference type="SUPFAM" id="SSF47576">
    <property type="entry name" value="Calponin-homology domain, CH-domain"/>
    <property type="match status" value="1"/>
</dbReference>
<dbReference type="SUPFAM" id="SSF48371">
    <property type="entry name" value="ARM repeat"/>
    <property type="match status" value="1"/>
</dbReference>
<sequence>MAHVFEISPPKRPTKSVSANEEPGCEVLYLAPFKPLPKIIFDNVKVNSKAKRLLIIRNPSTNKLSGELLNLPAVDRGFEFSFTSFDLAGAEEACLEITWVPTEAGSWRDTIPVRTTSKFKSDIIIVSSSINSQATKNVRKPVTSKSTAKPTVLAKKLVLSKPSSSKAATGRSVVQQHVHIAKSLPRTAISPCRRQTFLVNPENKENIPSVSLPTEKVKKFEPDISRRFEDFVMSPVNTNFNVLHVRNTAIDDLIMSPVVLAKPSVDFVDGDASANPKGIVPTFEEEGNLSQTDLRRATFDIGARPLQVTKNVSVDIPEIHLEAIGNSRDEFYDSLDEGHDSPTNCIQNKVSPCNSGYSIKMNGEQDYKKVACPEVYDSFMNSTIKFDLPLPSEDPRRCSTGVKVFPTHDCEGTESFTARKDLFQFMSGSPQQKQIDELFAVDLDVSQSADGIHGELPECTNACSNDRLSTSTYIKDRLSTGTYIKDRLSSETYTKEHHSRGSCSLNEDSCDEAAKPGHESMGMVFSPRSEDHQSFGKSPKKDDHLLHLKSPRPLLVSIEEEDVGGGAIDSEVPCHSYIKSTAFTVPLLDNPESKDLGEKMQAKFTGPKSPLSKRSPRNRRVIKVAPSLKKPITPPKSQVKPKSVQVKPGGLALRRQSIGGISKPTEKNYRRLSVSSIGSKPALSSRLPESKLSLSKNEPPVFKIPRGSKRIAQMQAAKSEVLHNLDDILAEVTNVDPFAASTSSDPFLNQAIYNDSSWIARQETDMIKWLNAMLTPPAELETNSDQVIDIGDLWQKTCRVKDVSLAPSRDEVSSDLYDQNDRLKTLRKSALTLIRSRDIASVLQKISVRVDQKVLSIRDDRDLHLDVGLQHQVLELLLAYNPLWLRIGLEAVYGRTVPLKSNSDYIGLTAFLVHNLLSDDHIVNTYSHPTVPYLKLPGFQQEMKKFILKKFLFIVFFLDRAKEGKLIGHDPCLFIRSAKVKDSRELVASFASDLLAGIGDVNRYLSSLGCKLTVKQTYLDEFEYAVKSLLDLRDGIRLVRVMELILSDHSLHHRLRVPPISRLQKVHNVDLALGALTAAGYELSGGITSKDIVDGHREKTLSLLWQIIYKFQGPRFAAAAQTLQRWWRLTSLPREIERRIRARKRARREAATVTLQAAWRGVLGRRRAAAAREEHARLQEARRGAAIVLQKHWRRRAAEEELRRARRAATRIARWYRGAVETRRLRQDFLHRRAAAVKIQAHCRGMLTRRRFADLRLMAAALRLQTWFRRRRTARLLELAAALARGWREERRRQDAACRVLQVRVRAWLAMRRARSRFQAVRAAVLVVQRRWRAQLAMHEERGRFETLRGAVLRVQNRWRARRAMRVQRAAYLSRRAAAVTLQGWVRARLQRRYFLRLRAAARLVQQRVRARWQARILRVDFLMTRIAVVKLQRAVRAWAAGRRDRARFLQLRAAALAVQRRFRCRAALRRLRRERLEKAVVSVQRRWRARRAARVARQEFLTLRGSTRVLQQRFRAVWSMWIERERFVRLGRATVLVQRRFRANRAMRQDRARYLSVKRSALTIQRQWRARVAVKTQRSEFLALRNAAIVIQCRFRAQLAMKKERQLYLQMQSASILIQKHFRAVMMMHRERDRYLSMQRSALSIQRQWRARVAMKTQRSEFLALRNAAIVIQCRFRAQLAMKKERQLYLQMQSASILIQKHFRAVMMMHRERDRYVSLRKAVITIQQRWRAKCAMKICRDEFTALYHAAYTIQTRYKAYRSMKHERSNYQQLRSAAVIIQRRFRANRLMCEERARYCQLQDATIFIQNRWRAQRSMVLQQKRYEELRRTVILIQRRWRSNQLTRQLSCKYLKIRSAALTIQRKWRAILQGRAEHQRYQVILASARLIQSTWRRRQLLLHQKAQYKALKCATVTLQKYIRGILARKRFRILREQQLRSNELYESSARVIQRTWRKWHKTQQDHKERAAAAIKIQACWRGHQSRKEFKEETTRLKELREQNNAAETQSINMKERICLLCVELDADTVGTVLCTLNALYTICMISPVLCEEMVYNDVVSKLFNLLCSINRGVADSEVALLTSKILVQLCKYEKTHEAVWQDGSYLNVFPHLMKKWISVDDKILLHFITMLWHFSQFPVKAEVILADGKLKSTIVFFLTKYKNRKSKSPALQGVLPSVTPNWGCIRKETRPFAFQDPLYGLRALCHKLKLKDNV</sequence>
<dbReference type="FunFam" id="1.10.418.10:FF:000051">
    <property type="entry name" value="Abnormal spindle-like microcephaly-associated protein homolog"/>
    <property type="match status" value="1"/>
</dbReference>
<dbReference type="InterPro" id="IPR031549">
    <property type="entry name" value="ASH"/>
</dbReference>
<evidence type="ECO:0000313" key="15">
    <source>
        <dbReference type="EMBL" id="KAK3908959.1"/>
    </source>
</evidence>
<dbReference type="PROSITE" id="PS50021">
    <property type="entry name" value="CH"/>
    <property type="match status" value="1"/>
</dbReference>
<dbReference type="GO" id="GO:0005516">
    <property type="term" value="F:calmodulin binding"/>
    <property type="evidence" value="ECO:0007669"/>
    <property type="project" value="UniProtKB-KW"/>
</dbReference>
<dbReference type="InterPro" id="IPR036872">
    <property type="entry name" value="CH_dom_sf"/>
</dbReference>
<dbReference type="Proteomes" id="UP001219518">
    <property type="component" value="Unassembled WGS sequence"/>
</dbReference>
<evidence type="ECO:0000256" key="4">
    <source>
        <dbReference type="ARBA" id="ARBA00022553"/>
    </source>
</evidence>
<dbReference type="Pfam" id="PF15780">
    <property type="entry name" value="ASH"/>
    <property type="match status" value="1"/>
</dbReference>
<dbReference type="SMART" id="SM00015">
    <property type="entry name" value="IQ"/>
    <property type="match status" value="23"/>
</dbReference>
<evidence type="ECO:0000256" key="10">
    <source>
        <dbReference type="ARBA" id="ARBA00023242"/>
    </source>
</evidence>
<feature type="compositionally biased region" description="Low complexity" evidence="13">
    <location>
        <begin position="635"/>
        <end position="648"/>
    </location>
</feature>
<reference evidence="15" key="2">
    <citation type="journal article" date="2023" name="BMC Genomics">
        <title>Pest status, molecular evolution, and epigenetic factors derived from the genome assembly of Frankliniella fusca, a thysanopteran phytovirus vector.</title>
        <authorList>
            <person name="Catto M.A."/>
            <person name="Labadie P.E."/>
            <person name="Jacobson A.L."/>
            <person name="Kennedy G.G."/>
            <person name="Srinivasan R."/>
            <person name="Hunt B.G."/>
        </authorList>
    </citation>
    <scope>NUCLEOTIDE SEQUENCE</scope>
    <source>
        <strain evidence="15">PL_HMW_Pooled</strain>
    </source>
</reference>
<dbReference type="Gene3D" id="1.10.418.10">
    <property type="entry name" value="Calponin-like domain"/>
    <property type="match status" value="1"/>
</dbReference>
<dbReference type="GO" id="GO:0000278">
    <property type="term" value="P:mitotic cell cycle"/>
    <property type="evidence" value="ECO:0007669"/>
    <property type="project" value="TreeGrafter"/>
</dbReference>
<dbReference type="GO" id="GO:0051301">
    <property type="term" value="P:cell division"/>
    <property type="evidence" value="ECO:0007669"/>
    <property type="project" value="UniProtKB-KW"/>
</dbReference>
<keyword evidence="4" id="KW-0597">Phosphoprotein</keyword>
<dbReference type="PANTHER" id="PTHR22706">
    <property type="entry name" value="ASSEMBLY FACTOR FOR SPINDLE MICROTUBULES"/>
    <property type="match status" value="1"/>
</dbReference>
<evidence type="ECO:0000256" key="13">
    <source>
        <dbReference type="SAM" id="MobiDB-lite"/>
    </source>
</evidence>
<keyword evidence="3" id="KW-0963">Cytoplasm</keyword>
<keyword evidence="7" id="KW-0498">Mitosis</keyword>
<dbReference type="InterPro" id="IPR016024">
    <property type="entry name" value="ARM-type_fold"/>
</dbReference>
<organism evidence="15 16">
    <name type="scientific">Frankliniella fusca</name>
    <dbReference type="NCBI Taxonomy" id="407009"/>
    <lineage>
        <taxon>Eukaryota</taxon>
        <taxon>Metazoa</taxon>
        <taxon>Ecdysozoa</taxon>
        <taxon>Arthropoda</taxon>
        <taxon>Hexapoda</taxon>
        <taxon>Insecta</taxon>
        <taxon>Pterygota</taxon>
        <taxon>Neoptera</taxon>
        <taxon>Paraneoptera</taxon>
        <taxon>Thysanoptera</taxon>
        <taxon>Terebrantia</taxon>
        <taxon>Thripoidea</taxon>
        <taxon>Thripidae</taxon>
        <taxon>Frankliniella</taxon>
    </lineage>
</organism>
<evidence type="ECO:0000256" key="7">
    <source>
        <dbReference type="ARBA" id="ARBA00022776"/>
    </source>
</evidence>
<dbReference type="GO" id="GO:0007051">
    <property type="term" value="P:spindle organization"/>
    <property type="evidence" value="ECO:0007669"/>
    <property type="project" value="TreeGrafter"/>
</dbReference>
<dbReference type="InterPro" id="IPR051185">
    <property type="entry name" value="ASPM"/>
</dbReference>
<feature type="coiled-coil region" evidence="12">
    <location>
        <begin position="1987"/>
        <end position="2014"/>
    </location>
</feature>
<keyword evidence="11" id="KW-0131">Cell cycle</keyword>
<evidence type="ECO:0000256" key="11">
    <source>
        <dbReference type="ARBA" id="ARBA00023306"/>
    </source>
</evidence>
<dbReference type="PROSITE" id="PS50096">
    <property type="entry name" value="IQ"/>
    <property type="match status" value="7"/>
</dbReference>
<dbReference type="GO" id="GO:0000922">
    <property type="term" value="C:spindle pole"/>
    <property type="evidence" value="ECO:0007669"/>
    <property type="project" value="TreeGrafter"/>
</dbReference>
<evidence type="ECO:0000256" key="8">
    <source>
        <dbReference type="ARBA" id="ARBA00022860"/>
    </source>
</evidence>
<proteinExistence type="predicted"/>
<dbReference type="CDD" id="cd23767">
    <property type="entry name" value="IQCD"/>
    <property type="match status" value="1"/>
</dbReference>
<gene>
    <name evidence="15" type="ORF">KUF71_019215</name>
</gene>
<evidence type="ECO:0000256" key="3">
    <source>
        <dbReference type="ARBA" id="ARBA00022490"/>
    </source>
</evidence>
<evidence type="ECO:0000256" key="1">
    <source>
        <dbReference type="ARBA" id="ARBA00004123"/>
    </source>
</evidence>
<dbReference type="Pfam" id="PF00612">
    <property type="entry name" value="IQ"/>
    <property type="match status" value="6"/>
</dbReference>
<keyword evidence="9 12" id="KW-0175">Coiled coil</keyword>
<dbReference type="GO" id="GO:0005634">
    <property type="term" value="C:nucleus"/>
    <property type="evidence" value="ECO:0007669"/>
    <property type="project" value="UniProtKB-SubCell"/>
</dbReference>
<keyword evidence="6" id="KW-0677">Repeat</keyword>
<dbReference type="InterPro" id="IPR001715">
    <property type="entry name" value="CH_dom"/>
</dbReference>
<dbReference type="CDD" id="cd21223">
    <property type="entry name" value="CH_ASPM_rpt1"/>
    <property type="match status" value="1"/>
</dbReference>
<dbReference type="GO" id="GO:0051295">
    <property type="term" value="P:establishment of meiotic spindle localization"/>
    <property type="evidence" value="ECO:0007669"/>
    <property type="project" value="TreeGrafter"/>
</dbReference>
<keyword evidence="16" id="KW-1185">Reference proteome</keyword>
<dbReference type="GO" id="GO:0005737">
    <property type="term" value="C:cytoplasm"/>
    <property type="evidence" value="ECO:0007669"/>
    <property type="project" value="UniProtKB-SubCell"/>
</dbReference>
<keyword evidence="8" id="KW-0112">Calmodulin-binding</keyword>
<keyword evidence="10" id="KW-0539">Nucleus</keyword>
<comment type="subcellular location">
    <subcellularLocation>
        <location evidence="2">Cytoplasm</location>
    </subcellularLocation>
    <subcellularLocation>
        <location evidence="1">Nucleus</location>
    </subcellularLocation>
</comment>